<dbReference type="KEGG" id="ztr:MYCGRDRAFT_51649"/>
<dbReference type="RefSeq" id="XP_003847412.1">
    <property type="nucleotide sequence ID" value="XM_003847364.1"/>
</dbReference>
<accession>F9XQM9</accession>
<dbReference type="Proteomes" id="UP000008062">
    <property type="component" value="Chromosome 14"/>
</dbReference>
<evidence type="ECO:0000313" key="2">
    <source>
        <dbReference type="Proteomes" id="UP000008062"/>
    </source>
</evidence>
<dbReference type="OMA" id="RICQIFR"/>
<keyword evidence="2" id="KW-1185">Reference proteome</keyword>
<dbReference type="EMBL" id="CM001209">
    <property type="protein sequence ID" value="EGP82388.1"/>
    <property type="molecule type" value="Genomic_DNA"/>
</dbReference>
<protein>
    <recommendedName>
        <fullName evidence="3">ParB/Sulfiredoxin domain-containing protein</fullName>
    </recommendedName>
</protein>
<dbReference type="eggNOG" id="ENOG502T34A">
    <property type="taxonomic scope" value="Eukaryota"/>
</dbReference>
<dbReference type="Pfam" id="PF12520">
    <property type="entry name" value="DUF3723"/>
    <property type="match status" value="1"/>
</dbReference>
<dbReference type="AlphaFoldDB" id="F9XQM9"/>
<dbReference type="OrthoDB" id="5421195at2759"/>
<name>F9XQM9_ZYMTI</name>
<dbReference type="InterPro" id="IPR022198">
    <property type="entry name" value="DUF3723"/>
</dbReference>
<gene>
    <name evidence="1" type="ORF">MYCGRDRAFT_51649</name>
</gene>
<proteinExistence type="predicted"/>
<evidence type="ECO:0008006" key="3">
    <source>
        <dbReference type="Google" id="ProtNLM"/>
    </source>
</evidence>
<organism evidence="1 2">
    <name type="scientific">Zymoseptoria tritici (strain CBS 115943 / IPO323)</name>
    <name type="common">Speckled leaf blotch fungus</name>
    <name type="synonym">Septoria tritici</name>
    <dbReference type="NCBI Taxonomy" id="336722"/>
    <lineage>
        <taxon>Eukaryota</taxon>
        <taxon>Fungi</taxon>
        <taxon>Dikarya</taxon>
        <taxon>Ascomycota</taxon>
        <taxon>Pezizomycotina</taxon>
        <taxon>Dothideomycetes</taxon>
        <taxon>Dothideomycetidae</taxon>
        <taxon>Mycosphaerellales</taxon>
        <taxon>Mycosphaerellaceae</taxon>
        <taxon>Zymoseptoria</taxon>
    </lineage>
</organism>
<sequence>MAEVHTQIERHFKGFARVRLDHITFDSGRELDDRNVERLLGIFKLQGCQREEPGHSIPVLVDKDTLAAALAHEGSPPRILHQTSVEAEPLLFPSAITLTSLHGKHRVHAARKFLLPVDQWWTVKVFDTGQQTFPPVRRFLTEVSRPSSLRTRTPSIRVLQCTEVF</sequence>
<dbReference type="InParanoid" id="F9XQM9"/>
<dbReference type="GeneID" id="13400595"/>
<dbReference type="HOGENOM" id="CLU_136957_0_0_1"/>
<evidence type="ECO:0000313" key="1">
    <source>
        <dbReference type="EMBL" id="EGP82388.1"/>
    </source>
</evidence>
<reference evidence="1 2" key="1">
    <citation type="journal article" date="2011" name="PLoS Genet.">
        <title>Finished genome of the fungal wheat pathogen Mycosphaerella graminicola reveals dispensome structure, chromosome plasticity, and stealth pathogenesis.</title>
        <authorList>
            <person name="Goodwin S.B."/>
            <person name="Ben M'barek S."/>
            <person name="Dhillon B."/>
            <person name="Wittenberg A.H.J."/>
            <person name="Crane C.F."/>
            <person name="Hane J.K."/>
            <person name="Foster A.J."/>
            <person name="Van der Lee T.A.J."/>
            <person name="Grimwood J."/>
            <person name="Aerts A."/>
            <person name="Antoniw J."/>
            <person name="Bailey A."/>
            <person name="Bluhm B."/>
            <person name="Bowler J."/>
            <person name="Bristow J."/>
            <person name="van der Burgt A."/>
            <person name="Canto-Canche B."/>
            <person name="Churchill A.C.L."/>
            <person name="Conde-Ferraez L."/>
            <person name="Cools H.J."/>
            <person name="Coutinho P.M."/>
            <person name="Csukai M."/>
            <person name="Dehal P."/>
            <person name="De Wit P."/>
            <person name="Donzelli B."/>
            <person name="van de Geest H.C."/>
            <person name="van Ham R.C.H.J."/>
            <person name="Hammond-Kosack K.E."/>
            <person name="Henrissat B."/>
            <person name="Kilian A."/>
            <person name="Kobayashi A.K."/>
            <person name="Koopmann E."/>
            <person name="Kourmpetis Y."/>
            <person name="Kuzniar A."/>
            <person name="Lindquist E."/>
            <person name="Lombard V."/>
            <person name="Maliepaard C."/>
            <person name="Martins N."/>
            <person name="Mehrabi R."/>
            <person name="Nap J.P.H."/>
            <person name="Ponomarenko A."/>
            <person name="Rudd J.J."/>
            <person name="Salamov A."/>
            <person name="Schmutz J."/>
            <person name="Schouten H.J."/>
            <person name="Shapiro H."/>
            <person name="Stergiopoulos I."/>
            <person name="Torriani S.F.F."/>
            <person name="Tu H."/>
            <person name="de Vries R.P."/>
            <person name="Waalwijk C."/>
            <person name="Ware S.B."/>
            <person name="Wiebenga A."/>
            <person name="Zwiers L.-H."/>
            <person name="Oliver R.P."/>
            <person name="Grigoriev I.V."/>
            <person name="Kema G.H.J."/>
        </authorList>
    </citation>
    <scope>NUCLEOTIDE SEQUENCE [LARGE SCALE GENOMIC DNA]</scope>
    <source>
        <strain evidence="2">CBS 115943 / IPO323</strain>
    </source>
</reference>